<name>A0A6H9Z6Q6_9ACTN</name>
<accession>A0A6H9Z6Q6</accession>
<sequence length="116" mass="12423">MLSKKLFASLTLSAFAISGAMAVGGSTAEAATEPVCKFKVRKKPARVDLRKAVKKGESLTLGKPIGYLKALEETVGTCKKYKGWHLVGGHKLGQPEQVIPGAVWHGHLVNRGRLTN</sequence>
<dbReference type="AlphaFoldDB" id="A0A6H9Z6Q6"/>
<dbReference type="EMBL" id="WBMT01000003">
    <property type="protein sequence ID" value="KAB2350678.1"/>
    <property type="molecule type" value="Genomic_DNA"/>
</dbReference>
<gene>
    <name evidence="2" type="ORF">F8566_06700</name>
</gene>
<keyword evidence="3" id="KW-1185">Reference proteome</keyword>
<dbReference type="RefSeq" id="WP_151559078.1">
    <property type="nucleotide sequence ID" value="NZ_WBMT01000003.1"/>
</dbReference>
<comment type="caution">
    <text evidence="2">The sequence shown here is derived from an EMBL/GenBank/DDBJ whole genome shotgun (WGS) entry which is preliminary data.</text>
</comment>
<organism evidence="2 3">
    <name type="scientific">Actinomadura rudentiformis</name>
    <dbReference type="NCBI Taxonomy" id="359158"/>
    <lineage>
        <taxon>Bacteria</taxon>
        <taxon>Bacillati</taxon>
        <taxon>Actinomycetota</taxon>
        <taxon>Actinomycetes</taxon>
        <taxon>Streptosporangiales</taxon>
        <taxon>Thermomonosporaceae</taxon>
        <taxon>Actinomadura</taxon>
    </lineage>
</organism>
<evidence type="ECO:0000313" key="2">
    <source>
        <dbReference type="EMBL" id="KAB2350678.1"/>
    </source>
</evidence>
<evidence type="ECO:0008006" key="4">
    <source>
        <dbReference type="Google" id="ProtNLM"/>
    </source>
</evidence>
<dbReference type="Proteomes" id="UP000468735">
    <property type="component" value="Unassembled WGS sequence"/>
</dbReference>
<feature type="chain" id="PRO_5039226168" description="SH3 domain-containing protein" evidence="1">
    <location>
        <begin position="23"/>
        <end position="116"/>
    </location>
</feature>
<reference evidence="2 3" key="1">
    <citation type="submission" date="2019-09" db="EMBL/GenBank/DDBJ databases">
        <title>Actinomadura physcomitrii sp. nov., a novel actinomycete isolated from moss [Physcomitrium sphaericum (Ludw) Fuernr].</title>
        <authorList>
            <person name="Zhuang X."/>
            <person name="Liu C."/>
        </authorList>
    </citation>
    <scope>NUCLEOTIDE SEQUENCE [LARGE SCALE GENOMIC DNA]</scope>
    <source>
        <strain evidence="2 3">HMC1</strain>
    </source>
</reference>
<protein>
    <recommendedName>
        <fullName evidence="4">SH3 domain-containing protein</fullName>
    </recommendedName>
</protein>
<evidence type="ECO:0000256" key="1">
    <source>
        <dbReference type="SAM" id="SignalP"/>
    </source>
</evidence>
<evidence type="ECO:0000313" key="3">
    <source>
        <dbReference type="Proteomes" id="UP000468735"/>
    </source>
</evidence>
<feature type="signal peptide" evidence="1">
    <location>
        <begin position="1"/>
        <end position="22"/>
    </location>
</feature>
<proteinExistence type="predicted"/>
<keyword evidence="1" id="KW-0732">Signal</keyword>